<feature type="compositionally biased region" description="Polar residues" evidence="1">
    <location>
        <begin position="547"/>
        <end position="561"/>
    </location>
</feature>
<feature type="compositionally biased region" description="Polar residues" evidence="1">
    <location>
        <begin position="317"/>
        <end position="328"/>
    </location>
</feature>
<dbReference type="AlphaFoldDB" id="A0A0C2YNX8"/>
<proteinExistence type="predicted"/>
<feature type="compositionally biased region" description="Polar residues" evidence="1">
    <location>
        <begin position="224"/>
        <end position="247"/>
    </location>
</feature>
<evidence type="ECO:0000313" key="2">
    <source>
        <dbReference type="EMBL" id="KIM42732.1"/>
    </source>
</evidence>
<reference evidence="3" key="2">
    <citation type="submission" date="2015-01" db="EMBL/GenBank/DDBJ databases">
        <title>Evolutionary Origins and Diversification of the Mycorrhizal Mutualists.</title>
        <authorList>
            <consortium name="DOE Joint Genome Institute"/>
            <consortium name="Mycorrhizal Genomics Consortium"/>
            <person name="Kohler A."/>
            <person name="Kuo A."/>
            <person name="Nagy L.G."/>
            <person name="Floudas D."/>
            <person name="Copeland A."/>
            <person name="Barry K.W."/>
            <person name="Cichocki N."/>
            <person name="Veneault-Fourrey C."/>
            <person name="LaButti K."/>
            <person name="Lindquist E.A."/>
            <person name="Lipzen A."/>
            <person name="Lundell T."/>
            <person name="Morin E."/>
            <person name="Murat C."/>
            <person name="Riley R."/>
            <person name="Ohm R."/>
            <person name="Sun H."/>
            <person name="Tunlid A."/>
            <person name="Henrissat B."/>
            <person name="Grigoriev I.V."/>
            <person name="Hibbett D.S."/>
            <person name="Martin F."/>
        </authorList>
    </citation>
    <scope>NUCLEOTIDE SEQUENCE [LARGE SCALE GENOMIC DNA]</scope>
    <source>
        <strain evidence="3">h7</strain>
    </source>
</reference>
<dbReference type="OrthoDB" id="3243310at2759"/>
<feature type="compositionally biased region" description="Polar residues" evidence="1">
    <location>
        <begin position="164"/>
        <end position="185"/>
    </location>
</feature>
<sequence length="969" mass="107403">MASHSPQRTRRPQAQQLNQGAMHNHPAREPSPSPSLRERPRAIKTQSMPMVPSLNTFSAQTASQNQAQPSPNPSNPRRSPPPGQIQRLLPTPPQPNPPGFGDDRRPTPPPGPHQSISQPNIHSHYPRQAPRAPGTAYPTPKFQDLDSPFQMTDELLADIDRAHQLSTQPNSYSSAPRGDSPSSLKAPNRGPADRASPTNLDPAQRMRREQTVSRESPKARDRQSGSPTFSPYPQQSHTPEPATSPNQQPQPPTVIPNEPHPASYLAQYNARESPPVVRRATINEGRSNPGQPAPAQAIPARNPDRSLPVQEEDEVSSKNGTSPPSNWNDEPAYRSPSPKPSSDLSPEGNNQRFESNPPPDNQPGVMDEEKAAAHHDEPHAQYVEHDSTEEESSYTPRSPSAGLPDNHEIYYSGQNIPIRVPVPVPVRGKMRNGSTEHVMRGLESTLMEASTTAAPPQQSQPSERPPQYPEPRQPPAQRNRHQFAGYPNSDDYAYAHDHQQNQNAKFTEPQVYPDDFHSYGEESTSAYIHPYYQQNPRPDAPEPPTPHTQTAAPSPSPQLSGFNGGGPKELPYRPLRAAGSPYPYPFNHMRRNRQMQTPGQRFYKNGIDQSGLHDQIARQWQVFAQNNQGHITDSTLSPSATPFQPDLFDHWAYLHTNRMMRGGAMFDNASIHSSPSHQPIALPVPPNFSTKKKDRSLHLKRQSYSRKPPPRVESTQPRETSPELSSSGEETAGDERLNSAVGPPSGESLVHPPPSTTDVATEADDNGDWVDEDEDDDYEDLIDLEYHPAFVKNISKRRRKWEVGWENLIQAFQALDRQTDATMVLLASPSHTTKLHALRSRSIRRQPILASSVNMNQIRSGFAHMAAQRRATRPEKSSLVDRLMISSGSSGGDGSDGSTASVEENLRRALDAALGSLGAMGEVYEQREARVLEELQRSREDRERVELLLKQVLGDKNPLTALSPRIPAP</sequence>
<evidence type="ECO:0000256" key="1">
    <source>
        <dbReference type="SAM" id="MobiDB-lite"/>
    </source>
</evidence>
<gene>
    <name evidence="2" type="ORF">M413DRAFT_444400</name>
</gene>
<feature type="region of interest" description="Disordered" evidence="1">
    <location>
        <begin position="531"/>
        <end position="578"/>
    </location>
</feature>
<feature type="region of interest" description="Disordered" evidence="1">
    <location>
        <begin position="1"/>
        <end position="493"/>
    </location>
</feature>
<evidence type="ECO:0000313" key="3">
    <source>
        <dbReference type="Proteomes" id="UP000053424"/>
    </source>
</evidence>
<keyword evidence="3" id="KW-1185">Reference proteome</keyword>
<organism evidence="2 3">
    <name type="scientific">Hebeloma cylindrosporum</name>
    <dbReference type="NCBI Taxonomy" id="76867"/>
    <lineage>
        <taxon>Eukaryota</taxon>
        <taxon>Fungi</taxon>
        <taxon>Dikarya</taxon>
        <taxon>Basidiomycota</taxon>
        <taxon>Agaricomycotina</taxon>
        <taxon>Agaricomycetes</taxon>
        <taxon>Agaricomycetidae</taxon>
        <taxon>Agaricales</taxon>
        <taxon>Agaricineae</taxon>
        <taxon>Hymenogastraceae</taxon>
        <taxon>Hebeloma</taxon>
    </lineage>
</organism>
<feature type="compositionally biased region" description="Pro residues" evidence="1">
    <location>
        <begin position="70"/>
        <end position="83"/>
    </location>
</feature>
<feature type="compositionally biased region" description="Pro residues" evidence="1">
    <location>
        <begin position="463"/>
        <end position="474"/>
    </location>
</feature>
<feature type="region of interest" description="Disordered" evidence="1">
    <location>
        <begin position="670"/>
        <end position="769"/>
    </location>
</feature>
<accession>A0A0C2YNX8</accession>
<feature type="compositionally biased region" description="Basic and acidic residues" evidence="1">
    <location>
        <begin position="367"/>
        <end position="386"/>
    </location>
</feature>
<feature type="compositionally biased region" description="Low complexity" evidence="1">
    <location>
        <begin position="289"/>
        <end position="300"/>
    </location>
</feature>
<reference evidence="2 3" key="1">
    <citation type="submission" date="2014-04" db="EMBL/GenBank/DDBJ databases">
        <authorList>
            <consortium name="DOE Joint Genome Institute"/>
            <person name="Kuo A."/>
            <person name="Gay G."/>
            <person name="Dore J."/>
            <person name="Kohler A."/>
            <person name="Nagy L.G."/>
            <person name="Floudas D."/>
            <person name="Copeland A."/>
            <person name="Barry K.W."/>
            <person name="Cichocki N."/>
            <person name="Veneault-Fourrey C."/>
            <person name="LaButti K."/>
            <person name="Lindquist E.A."/>
            <person name="Lipzen A."/>
            <person name="Lundell T."/>
            <person name="Morin E."/>
            <person name="Murat C."/>
            <person name="Sun H."/>
            <person name="Tunlid A."/>
            <person name="Henrissat B."/>
            <person name="Grigoriev I.V."/>
            <person name="Hibbett D.S."/>
            <person name="Martin F."/>
            <person name="Nordberg H.P."/>
            <person name="Cantor M.N."/>
            <person name="Hua S.X."/>
        </authorList>
    </citation>
    <scope>NUCLEOTIDE SEQUENCE [LARGE SCALE GENOMIC DNA]</scope>
    <source>
        <strain evidence="3">h7</strain>
    </source>
</reference>
<dbReference type="EMBL" id="KN831777">
    <property type="protein sequence ID" value="KIM42732.1"/>
    <property type="molecule type" value="Genomic_DNA"/>
</dbReference>
<name>A0A0C2YNX8_HEBCY</name>
<dbReference type="HOGENOM" id="CLU_004143_0_0_1"/>
<feature type="compositionally biased region" description="Polar residues" evidence="1">
    <location>
        <begin position="44"/>
        <end position="61"/>
    </location>
</feature>
<dbReference type="Proteomes" id="UP000053424">
    <property type="component" value="Unassembled WGS sequence"/>
</dbReference>
<feature type="compositionally biased region" description="Polar residues" evidence="1">
    <location>
        <begin position="1"/>
        <end position="21"/>
    </location>
</feature>
<feature type="compositionally biased region" description="Basic residues" evidence="1">
    <location>
        <begin position="690"/>
        <end position="704"/>
    </location>
</feature>
<dbReference type="STRING" id="686832.A0A0C2YNX8"/>
<feature type="compositionally biased region" description="Basic and acidic residues" evidence="1">
    <location>
        <begin position="204"/>
        <end position="223"/>
    </location>
</feature>
<feature type="compositionally biased region" description="Polar residues" evidence="1">
    <location>
        <begin position="713"/>
        <end position="729"/>
    </location>
</feature>
<protein>
    <submittedName>
        <fullName evidence="2">Uncharacterized protein</fullName>
    </submittedName>
</protein>
<feature type="compositionally biased region" description="Low complexity" evidence="1">
    <location>
        <begin position="416"/>
        <end position="427"/>
    </location>
</feature>